<keyword evidence="1" id="KW-0732">Signal</keyword>
<dbReference type="EMBL" id="JARK01001675">
    <property type="protein sequence ID" value="EYB83253.1"/>
    <property type="molecule type" value="Genomic_DNA"/>
</dbReference>
<name>A0A016RY22_9BILA</name>
<dbReference type="Proteomes" id="UP000024635">
    <property type="component" value="Unassembled WGS sequence"/>
</dbReference>
<dbReference type="AlphaFoldDB" id="A0A016RY22"/>
<comment type="caution">
    <text evidence="2">The sequence shown here is derived from an EMBL/GenBank/DDBJ whole genome shotgun (WGS) entry which is preliminary data.</text>
</comment>
<protein>
    <submittedName>
        <fullName evidence="2">Uncharacterized protein</fullName>
    </submittedName>
</protein>
<feature type="chain" id="PRO_5001488702" evidence="1">
    <location>
        <begin position="20"/>
        <end position="151"/>
    </location>
</feature>
<evidence type="ECO:0000313" key="3">
    <source>
        <dbReference type="Proteomes" id="UP000024635"/>
    </source>
</evidence>
<organism evidence="2 3">
    <name type="scientific">Ancylostoma ceylanicum</name>
    <dbReference type="NCBI Taxonomy" id="53326"/>
    <lineage>
        <taxon>Eukaryota</taxon>
        <taxon>Metazoa</taxon>
        <taxon>Ecdysozoa</taxon>
        <taxon>Nematoda</taxon>
        <taxon>Chromadorea</taxon>
        <taxon>Rhabditida</taxon>
        <taxon>Rhabditina</taxon>
        <taxon>Rhabditomorpha</taxon>
        <taxon>Strongyloidea</taxon>
        <taxon>Ancylostomatidae</taxon>
        <taxon>Ancylostomatinae</taxon>
        <taxon>Ancylostoma</taxon>
    </lineage>
</organism>
<feature type="signal peptide" evidence="1">
    <location>
        <begin position="1"/>
        <end position="19"/>
    </location>
</feature>
<gene>
    <name evidence="2" type="primary">Acey_s0339.g2959</name>
    <name evidence="2" type="ORF">Y032_0339g2959</name>
</gene>
<evidence type="ECO:0000256" key="1">
    <source>
        <dbReference type="SAM" id="SignalP"/>
    </source>
</evidence>
<accession>A0A016RY22</accession>
<reference evidence="3" key="1">
    <citation type="journal article" date="2015" name="Nat. Genet.">
        <title>The genome and transcriptome of the zoonotic hookworm Ancylostoma ceylanicum identify infection-specific gene families.</title>
        <authorList>
            <person name="Schwarz E.M."/>
            <person name="Hu Y."/>
            <person name="Antoshechkin I."/>
            <person name="Miller M.M."/>
            <person name="Sternberg P.W."/>
            <person name="Aroian R.V."/>
        </authorList>
    </citation>
    <scope>NUCLEOTIDE SEQUENCE</scope>
    <source>
        <strain evidence="3">HY135</strain>
    </source>
</reference>
<evidence type="ECO:0000313" key="2">
    <source>
        <dbReference type="EMBL" id="EYB83253.1"/>
    </source>
</evidence>
<proteinExistence type="predicted"/>
<sequence length="151" mass="17088">MNVGGRLAAFAILTQILFSFRDCAINSCAEDSRYSIAAASLRCCSFFDLSSAFGITTKSPSLLLIDSLIDWAAISSRISRKPHFCELVRFKRYVTLLKRLSQYGFFILFSQAPGAKMKYMLEDLVEQGFKPDRFHSDLPSGLLQFPYQYNP</sequence>
<keyword evidence="3" id="KW-1185">Reference proteome</keyword>